<reference evidence="5 6" key="1">
    <citation type="submission" date="2015-03" db="EMBL/GenBank/DDBJ databases">
        <title>Comparative analysis of the OM43 clade including a novel species from Red Sea uncovers genomic and metabolic diversity among marine methylotrophs.</title>
        <authorList>
            <person name="Jimenez-Infante F."/>
            <person name="Ngugi D.K."/>
            <person name="Vinu M."/>
            <person name="Alam I."/>
            <person name="Kamau A."/>
            <person name="Blom J."/>
            <person name="Bajic V.B."/>
            <person name="Stingl U."/>
        </authorList>
    </citation>
    <scope>NUCLEOTIDE SEQUENCE [LARGE SCALE GENOMIC DNA]</scope>
    <source>
        <strain evidence="5 6">MBRSH7</strain>
    </source>
</reference>
<dbReference type="GO" id="GO:0006166">
    <property type="term" value="P:purine ribonucleoside salvage"/>
    <property type="evidence" value="ECO:0007669"/>
    <property type="project" value="UniProtKB-UniRule"/>
</dbReference>
<dbReference type="PANTHER" id="PTHR42679">
    <property type="entry name" value="S-METHYL-5'-THIOADENOSINE PHOSPHORYLASE"/>
    <property type="match status" value="1"/>
</dbReference>
<feature type="binding site" evidence="3">
    <location>
        <position position="183"/>
    </location>
    <ligand>
        <name>substrate</name>
    </ligand>
</feature>
<comment type="catalytic activity">
    <reaction evidence="3">
        <text>a purine D-ribonucleoside + phosphate = a purine nucleobase + alpha-D-ribose 1-phosphate</text>
        <dbReference type="Rhea" id="RHEA:19805"/>
        <dbReference type="ChEBI" id="CHEBI:26386"/>
        <dbReference type="ChEBI" id="CHEBI:43474"/>
        <dbReference type="ChEBI" id="CHEBI:57720"/>
        <dbReference type="ChEBI" id="CHEBI:142355"/>
        <dbReference type="EC" id="2.4.2.1"/>
    </reaction>
</comment>
<dbReference type="Pfam" id="PF01048">
    <property type="entry name" value="PNP_UDP_1"/>
    <property type="match status" value="1"/>
</dbReference>
<dbReference type="GO" id="GO:0005829">
    <property type="term" value="C:cytosol"/>
    <property type="evidence" value="ECO:0007669"/>
    <property type="project" value="TreeGrafter"/>
</dbReference>
<dbReference type="GO" id="GO:0017061">
    <property type="term" value="F:S-methyl-5-thioadenosine phosphorylase activity"/>
    <property type="evidence" value="ECO:0007669"/>
    <property type="project" value="InterPro"/>
</dbReference>
<accession>A0A0H4IZM1</accession>
<name>A0A0H4IZM1_9PROT</name>
<comment type="function">
    <text evidence="3">Purine nucleoside phosphorylase which is highly specific for 6-oxopurine nucleosides. Cleaves guanosine or inosine to respective bases and sugar-1-phosphate molecules. Involved in purine salvage.</text>
</comment>
<feature type="binding site" evidence="3">
    <location>
        <begin position="207"/>
        <end position="209"/>
    </location>
    <ligand>
        <name>substrate</name>
    </ligand>
</feature>
<proteinExistence type="inferred from homology"/>
<dbReference type="PATRIC" id="fig|1623450.3.peg.83"/>
<comment type="pathway">
    <text evidence="3">Purine metabolism; purine nucleoside salvage.</text>
</comment>
<comment type="caution">
    <text evidence="3">Lacks conserved residue(s) required for the propagation of feature annotation.</text>
</comment>
<feature type="binding site" evidence="3">
    <location>
        <begin position="50"/>
        <end position="51"/>
    </location>
    <ligand>
        <name>phosphate</name>
        <dbReference type="ChEBI" id="CHEBI:43474"/>
    </ligand>
</feature>
<evidence type="ECO:0000256" key="3">
    <source>
        <dbReference type="HAMAP-Rule" id="MF_01963"/>
    </source>
</evidence>
<dbReference type="HAMAP" id="MF_01963">
    <property type="entry name" value="MTAP"/>
    <property type="match status" value="1"/>
</dbReference>
<dbReference type="InterPro" id="IPR035994">
    <property type="entry name" value="Nucleoside_phosphorylase_sf"/>
</dbReference>
<comment type="similarity">
    <text evidence="3">Belongs to the PNP/MTAP phosphorylase family. MTAP subfamily.</text>
</comment>
<keyword evidence="2 3" id="KW-0808">Transferase</keyword>
<dbReference type="EC" id="2.4.2.1" evidence="3"/>
<dbReference type="EMBL" id="CP011002">
    <property type="protein sequence ID" value="AKO65270.1"/>
    <property type="molecule type" value="Genomic_DNA"/>
</dbReference>
<comment type="subunit">
    <text evidence="3">Homohexamer. Dimer of a homotrimer.</text>
</comment>
<dbReference type="Gene3D" id="3.40.50.1580">
    <property type="entry name" value="Nucleoside phosphorylase domain"/>
    <property type="match status" value="1"/>
</dbReference>
<dbReference type="NCBIfam" id="NF006599">
    <property type="entry name" value="PRK09136.1"/>
    <property type="match status" value="1"/>
</dbReference>
<dbReference type="GO" id="GO:0019509">
    <property type="term" value="P:L-methionine salvage from methylthioadenosine"/>
    <property type="evidence" value="ECO:0007669"/>
    <property type="project" value="TreeGrafter"/>
</dbReference>
<evidence type="ECO:0000256" key="2">
    <source>
        <dbReference type="ARBA" id="ARBA00022679"/>
    </source>
</evidence>
<dbReference type="InterPro" id="IPR010044">
    <property type="entry name" value="MTAP"/>
</dbReference>
<dbReference type="InterPro" id="IPR000845">
    <property type="entry name" value="Nucleoside_phosphorylase_d"/>
</dbReference>
<feature type="binding site" evidence="3">
    <location>
        <position position="184"/>
    </location>
    <ligand>
        <name>phosphate</name>
        <dbReference type="ChEBI" id="CHEBI:43474"/>
    </ligand>
</feature>
<comment type="miscellaneous">
    <text evidence="3">Although this enzyme belongs to the family of MTA phosphorylases based on sequence homology, it has been shown that conserved amino acid substitutions in the substrate binding pocket convert the substrate specificity of this enzyme from 6-aminopurines to 6-oxopurines.</text>
</comment>
<feature type="domain" description="Nucleoside phosphorylase" evidence="4">
    <location>
        <begin position="2"/>
        <end position="217"/>
    </location>
</feature>
<evidence type="ECO:0000256" key="1">
    <source>
        <dbReference type="ARBA" id="ARBA00022676"/>
    </source>
</evidence>
<feature type="site" description="Important for substrate specificity" evidence="3">
    <location>
        <position position="221"/>
    </location>
</feature>
<evidence type="ECO:0000313" key="6">
    <source>
        <dbReference type="Proteomes" id="UP000066549"/>
    </source>
</evidence>
<gene>
    <name evidence="5" type="ORF">VI33_00400</name>
</gene>
<feature type="site" description="Important for substrate specificity" evidence="3">
    <location>
        <position position="165"/>
    </location>
</feature>
<dbReference type="Proteomes" id="UP000066549">
    <property type="component" value="Chromosome"/>
</dbReference>
<dbReference type="PANTHER" id="PTHR42679:SF2">
    <property type="entry name" value="S-METHYL-5'-THIOADENOSINE PHOSPHORYLASE"/>
    <property type="match status" value="1"/>
</dbReference>
<dbReference type="OrthoDB" id="1523230at2"/>
<keyword evidence="1 3" id="KW-0328">Glycosyltransferase</keyword>
<dbReference type="SUPFAM" id="SSF53167">
    <property type="entry name" value="Purine and uridine phosphorylases"/>
    <property type="match status" value="1"/>
</dbReference>
<keyword evidence="6" id="KW-1185">Reference proteome</keyword>
<dbReference type="AlphaFoldDB" id="A0A0H4IZM1"/>
<dbReference type="UniPathway" id="UPA00606"/>
<dbReference type="NCBIfam" id="TIGR01694">
    <property type="entry name" value="MTAP"/>
    <property type="match status" value="1"/>
</dbReference>
<evidence type="ECO:0000259" key="4">
    <source>
        <dbReference type="Pfam" id="PF01048"/>
    </source>
</evidence>
<feature type="binding site" evidence="3">
    <location>
        <position position="8"/>
    </location>
    <ligand>
        <name>phosphate</name>
        <dbReference type="ChEBI" id="CHEBI:43474"/>
    </ligand>
</feature>
<keyword evidence="3" id="KW-0660">Purine salvage</keyword>
<dbReference type="CDD" id="cd09010">
    <property type="entry name" value="MTAP_SsMTAPII_like_MTIP"/>
    <property type="match status" value="1"/>
</dbReference>
<organism evidence="5 6">
    <name type="scientific">Methylophilales bacterium MBRS-H7</name>
    <dbReference type="NCBI Taxonomy" id="1623450"/>
    <lineage>
        <taxon>Bacteria</taxon>
        <taxon>Pseudomonadati</taxon>
        <taxon>Pseudomonadota</taxon>
        <taxon>Betaproteobacteria</taxon>
        <taxon>Nitrosomonadales</taxon>
        <taxon>OM43 clade</taxon>
    </lineage>
</organism>
<protein>
    <recommendedName>
        <fullName evidence="3">Probable 6-oxopurine nucleoside phosphorylase</fullName>
        <ecNumber evidence="3">2.4.2.1</ecNumber>
    </recommendedName>
    <alternativeName>
        <fullName evidence="3">Purine nucleoside phosphorylase</fullName>
        <shortName evidence="3">PNP</shortName>
    </alternativeName>
</protein>
<evidence type="ECO:0000313" key="5">
    <source>
        <dbReference type="EMBL" id="AKO65270.1"/>
    </source>
</evidence>
<sequence>MLAIIGGSGLCNIEGLEIIRREIVRTPYGQPSEPLIFGNLGGKEVIFLARHGANHTLAPHHINYRANIWALQSVGVKSIISIASVGSIEKSIKVGDFVIPHQIIDYTYGRNNTFFDGIDNPVKHIDFTYPYDMSLREIIIQSVQKLTYNFVTEGMYAATQGPRLETAAEIDRFEKDGATIVGMTAMPEAVLARELNLSYVAICPVANHAAGRGESAEGISSAMLNHSSEQTIKNTIDILVHLVKTYGY</sequence>